<gene>
    <name evidence="2" type="ORF">EPJ70_08645</name>
</gene>
<sequence>MEAINLLKEFTKEAIKSNDIDAIVLSGSKTSLINDEMSDYDIYVYSKEKINIETRKNFAEKYASYCEIGNDYFEHGDEFIIDDICFDFMYRDLHFAQNEINYIWKNCNSKIGYTTAFLYNIKNSKIIYDKNFKFKSLQEELNKEYPNKLKENIINKNLAVMKDKKCASFFEQLEKAIKRKDIISVNHRITAILSSYFDILFALNKELHPGEKKLIKYAHKLCKSLPENFDNDIENIINNIELNKNILDNVDKLIENLKKLFKMHN</sequence>
<dbReference type="SUPFAM" id="SSF81301">
    <property type="entry name" value="Nucleotidyltransferase"/>
    <property type="match status" value="1"/>
</dbReference>
<dbReference type="InterPro" id="IPR043519">
    <property type="entry name" value="NT_sf"/>
</dbReference>
<proteinExistence type="predicted"/>
<name>A0A5C8F470_9SPIR</name>
<reference evidence="2 3" key="1">
    <citation type="journal article" date="1992" name="Lakartidningen">
        <title>[Penicillin V and not amoxicillin is the first choice preparation in acute otitis].</title>
        <authorList>
            <person name="Kamme C."/>
            <person name="Lundgren K."/>
            <person name="Prellner K."/>
        </authorList>
    </citation>
    <scope>NUCLEOTIDE SEQUENCE [LARGE SCALE GENOMIC DNA]</scope>
    <source>
        <strain evidence="2 3">PC3714II</strain>
    </source>
</reference>
<organism evidence="2 3">
    <name type="scientific">Brachyspira aalborgi</name>
    <dbReference type="NCBI Taxonomy" id="29522"/>
    <lineage>
        <taxon>Bacteria</taxon>
        <taxon>Pseudomonadati</taxon>
        <taxon>Spirochaetota</taxon>
        <taxon>Spirochaetia</taxon>
        <taxon>Brachyspirales</taxon>
        <taxon>Brachyspiraceae</taxon>
        <taxon>Brachyspira</taxon>
    </lineage>
</organism>
<dbReference type="AlphaFoldDB" id="A0A5C8F470"/>
<dbReference type="EMBL" id="SAYG01000009">
    <property type="protein sequence ID" value="TXJ44289.1"/>
    <property type="molecule type" value="Genomic_DNA"/>
</dbReference>
<evidence type="ECO:0000259" key="1">
    <source>
        <dbReference type="Pfam" id="PF13228"/>
    </source>
</evidence>
<dbReference type="InterPro" id="IPR025117">
    <property type="entry name" value="DUF4037"/>
</dbReference>
<comment type="caution">
    <text evidence="2">The sequence shown here is derived from an EMBL/GenBank/DDBJ whole genome shotgun (WGS) entry which is preliminary data.</text>
</comment>
<dbReference type="Gene3D" id="3.30.460.10">
    <property type="entry name" value="Beta Polymerase, domain 2"/>
    <property type="match status" value="1"/>
</dbReference>
<dbReference type="Pfam" id="PF13228">
    <property type="entry name" value="DUF4037"/>
    <property type="match status" value="1"/>
</dbReference>
<feature type="domain" description="DUF4037" evidence="1">
    <location>
        <begin position="118"/>
        <end position="212"/>
    </location>
</feature>
<dbReference type="Proteomes" id="UP000324574">
    <property type="component" value="Unassembled WGS sequence"/>
</dbReference>
<evidence type="ECO:0000313" key="3">
    <source>
        <dbReference type="Proteomes" id="UP000324574"/>
    </source>
</evidence>
<protein>
    <submittedName>
        <fullName evidence="2">DUF4037 domain-containing protein</fullName>
    </submittedName>
</protein>
<dbReference type="RefSeq" id="WP_147526989.1">
    <property type="nucleotide sequence ID" value="NZ_SAYG01000009.1"/>
</dbReference>
<evidence type="ECO:0000313" key="2">
    <source>
        <dbReference type="EMBL" id="TXJ44289.1"/>
    </source>
</evidence>
<accession>A0A5C8F470</accession>